<evidence type="ECO:0000256" key="4">
    <source>
        <dbReference type="ARBA" id="ARBA00022989"/>
    </source>
</evidence>
<protein>
    <submittedName>
        <fullName evidence="9">GtrA family protein</fullName>
    </submittedName>
</protein>
<feature type="domain" description="GtrA/DPMS transmembrane" evidence="7">
    <location>
        <begin position="18"/>
        <end position="128"/>
    </location>
</feature>
<dbReference type="GeneID" id="92755619"/>
<evidence type="ECO:0000259" key="7">
    <source>
        <dbReference type="Pfam" id="PF04138"/>
    </source>
</evidence>
<comment type="similarity">
    <text evidence="2">Belongs to the GtrA family.</text>
</comment>
<dbReference type="InterPro" id="IPR007267">
    <property type="entry name" value="GtrA_DPMS_TM"/>
</dbReference>
<evidence type="ECO:0000313" key="10">
    <source>
        <dbReference type="Proteomes" id="UP000322658"/>
    </source>
</evidence>
<gene>
    <name evidence="9" type="ORF">F2Y07_02375</name>
    <name evidence="8" type="ORF">F2Y13_05035</name>
</gene>
<keyword evidence="5 6" id="KW-0472">Membrane</keyword>
<evidence type="ECO:0000313" key="11">
    <source>
        <dbReference type="Proteomes" id="UP000323567"/>
    </source>
</evidence>
<keyword evidence="4 6" id="KW-1133">Transmembrane helix</keyword>
<evidence type="ECO:0000256" key="1">
    <source>
        <dbReference type="ARBA" id="ARBA00004141"/>
    </source>
</evidence>
<dbReference type="EMBL" id="VVXK01000005">
    <property type="protein sequence ID" value="KAA2370920.1"/>
    <property type="molecule type" value="Genomic_DNA"/>
</dbReference>
<dbReference type="RefSeq" id="WP_118406461.1">
    <property type="nucleotide sequence ID" value="NZ_CATXTW010000005.1"/>
</dbReference>
<dbReference type="PANTHER" id="PTHR38459:SF1">
    <property type="entry name" value="PROPHAGE BACTOPRENOL-LINKED GLUCOSE TRANSLOCASE HOMOLOG"/>
    <property type="match status" value="1"/>
</dbReference>
<accession>A0A5B3GVQ6</accession>
<evidence type="ECO:0000313" key="9">
    <source>
        <dbReference type="EMBL" id="KAA2377744.1"/>
    </source>
</evidence>
<feature type="transmembrane region" description="Helical" evidence="6">
    <location>
        <begin position="109"/>
        <end position="130"/>
    </location>
</feature>
<evidence type="ECO:0000256" key="6">
    <source>
        <dbReference type="SAM" id="Phobius"/>
    </source>
</evidence>
<evidence type="ECO:0000256" key="3">
    <source>
        <dbReference type="ARBA" id="ARBA00022692"/>
    </source>
</evidence>
<comment type="subcellular location">
    <subcellularLocation>
        <location evidence="1">Membrane</location>
        <topology evidence="1">Multi-pass membrane protein</topology>
    </subcellularLocation>
</comment>
<sequence length="136" mass="15596">MSRVAMMLRRLYESPFVRFAVVGGVATAVNYAVYVVLVRCFDDLWPALAYFCAFCVSIVCNFLLSSYFTFRVRPSARRAVRFLTAHLINLVNELVLLEIWLWAGVPKLYAPLCVFLVAFPVNFLMVRFALRGRLKS</sequence>
<dbReference type="Pfam" id="PF04138">
    <property type="entry name" value="GtrA_DPMS_TM"/>
    <property type="match status" value="1"/>
</dbReference>
<evidence type="ECO:0000256" key="5">
    <source>
        <dbReference type="ARBA" id="ARBA00023136"/>
    </source>
</evidence>
<feature type="transmembrane region" description="Helical" evidence="6">
    <location>
        <begin position="48"/>
        <end position="70"/>
    </location>
</feature>
<dbReference type="InterPro" id="IPR051401">
    <property type="entry name" value="GtrA_CellWall_Glycosyl"/>
</dbReference>
<evidence type="ECO:0000313" key="8">
    <source>
        <dbReference type="EMBL" id="KAA2370920.1"/>
    </source>
</evidence>
<dbReference type="AlphaFoldDB" id="A0A5B3GVQ6"/>
<feature type="transmembrane region" description="Helical" evidence="6">
    <location>
        <begin position="82"/>
        <end position="103"/>
    </location>
</feature>
<evidence type="ECO:0000256" key="2">
    <source>
        <dbReference type="ARBA" id="ARBA00009399"/>
    </source>
</evidence>
<dbReference type="Proteomes" id="UP000322658">
    <property type="component" value="Unassembled WGS sequence"/>
</dbReference>
<organism evidence="9 10">
    <name type="scientific">Alistipes shahii</name>
    <dbReference type="NCBI Taxonomy" id="328814"/>
    <lineage>
        <taxon>Bacteria</taxon>
        <taxon>Pseudomonadati</taxon>
        <taxon>Bacteroidota</taxon>
        <taxon>Bacteroidia</taxon>
        <taxon>Bacteroidales</taxon>
        <taxon>Rikenellaceae</taxon>
        <taxon>Alistipes</taxon>
    </lineage>
</organism>
<dbReference type="EMBL" id="VVXJ01000003">
    <property type="protein sequence ID" value="KAA2377744.1"/>
    <property type="molecule type" value="Genomic_DNA"/>
</dbReference>
<reference evidence="10 11" key="1">
    <citation type="journal article" date="2019" name="Nat. Med.">
        <title>A library of human gut bacterial isolates paired with longitudinal multiomics data enables mechanistic microbiome research.</title>
        <authorList>
            <person name="Poyet M."/>
            <person name="Groussin M."/>
            <person name="Gibbons S.M."/>
            <person name="Avila-Pacheco J."/>
            <person name="Jiang X."/>
            <person name="Kearney S.M."/>
            <person name="Perrotta A.R."/>
            <person name="Berdy B."/>
            <person name="Zhao S."/>
            <person name="Lieberman T.D."/>
            <person name="Swanson P.K."/>
            <person name="Smith M."/>
            <person name="Roesemann S."/>
            <person name="Alexander J.E."/>
            <person name="Rich S.A."/>
            <person name="Livny J."/>
            <person name="Vlamakis H."/>
            <person name="Clish C."/>
            <person name="Bullock K."/>
            <person name="Deik A."/>
            <person name="Scott J."/>
            <person name="Pierce K.A."/>
            <person name="Xavier R.J."/>
            <person name="Alm E.J."/>
        </authorList>
    </citation>
    <scope>NUCLEOTIDE SEQUENCE [LARGE SCALE GENOMIC DNA]</scope>
    <source>
        <strain evidence="9 10">BIOML-A1</strain>
        <strain evidence="8 11">BIOML-A2</strain>
    </source>
</reference>
<dbReference type="Proteomes" id="UP000323567">
    <property type="component" value="Unassembled WGS sequence"/>
</dbReference>
<keyword evidence="3 6" id="KW-0812">Transmembrane</keyword>
<name>A0A5B3GVQ6_9BACT</name>
<proteinExistence type="inferred from homology"/>
<feature type="transmembrane region" description="Helical" evidence="6">
    <location>
        <begin position="16"/>
        <end position="36"/>
    </location>
</feature>
<dbReference type="GO" id="GO:0005886">
    <property type="term" value="C:plasma membrane"/>
    <property type="evidence" value="ECO:0007669"/>
    <property type="project" value="TreeGrafter"/>
</dbReference>
<comment type="caution">
    <text evidence="9">The sequence shown here is derived from an EMBL/GenBank/DDBJ whole genome shotgun (WGS) entry which is preliminary data.</text>
</comment>
<dbReference type="GO" id="GO:0000271">
    <property type="term" value="P:polysaccharide biosynthetic process"/>
    <property type="evidence" value="ECO:0007669"/>
    <property type="project" value="InterPro"/>
</dbReference>
<dbReference type="PANTHER" id="PTHR38459">
    <property type="entry name" value="PROPHAGE BACTOPRENOL-LINKED GLUCOSE TRANSLOCASE HOMOLOG"/>
    <property type="match status" value="1"/>
</dbReference>